<dbReference type="PANTHER" id="PTHR43318:SF1">
    <property type="entry name" value="POLYSACCHARIDE BIOSYNTHESIS PROTEIN EPSC-RELATED"/>
    <property type="match status" value="1"/>
</dbReference>
<dbReference type="AlphaFoldDB" id="A0A974XDQ7"/>
<dbReference type="Pfam" id="PF02719">
    <property type="entry name" value="Polysacc_synt_2"/>
    <property type="match status" value="1"/>
</dbReference>
<evidence type="ECO:0000259" key="3">
    <source>
        <dbReference type="Pfam" id="PF02719"/>
    </source>
</evidence>
<dbReference type="Pfam" id="PF13727">
    <property type="entry name" value="CoA_binding_3"/>
    <property type="match status" value="1"/>
</dbReference>
<dbReference type="Gene3D" id="3.40.50.720">
    <property type="entry name" value="NAD(P)-binding Rossmann-like Domain"/>
    <property type="match status" value="2"/>
</dbReference>
<dbReference type="InterPro" id="IPR029063">
    <property type="entry name" value="SAM-dependent_MTases_sf"/>
</dbReference>
<gene>
    <name evidence="4" type="ORF">J0B03_09055</name>
</gene>
<evidence type="ECO:0000256" key="2">
    <source>
        <dbReference type="SAM" id="Phobius"/>
    </source>
</evidence>
<dbReference type="KEGG" id="alka:J0B03_09055"/>
<evidence type="ECO:0000313" key="5">
    <source>
        <dbReference type="Proteomes" id="UP000663499"/>
    </source>
</evidence>
<dbReference type="RefSeq" id="WP_207299291.1">
    <property type="nucleotide sequence ID" value="NZ_CP071444.1"/>
</dbReference>
<feature type="transmembrane region" description="Helical" evidence="2">
    <location>
        <begin position="75"/>
        <end position="95"/>
    </location>
</feature>
<keyword evidence="5" id="KW-1185">Reference proteome</keyword>
<evidence type="ECO:0000256" key="1">
    <source>
        <dbReference type="ARBA" id="ARBA00007430"/>
    </source>
</evidence>
<dbReference type="CDD" id="cd05237">
    <property type="entry name" value="UDP_invert_4-6DH_SDR_e"/>
    <property type="match status" value="1"/>
</dbReference>
<feature type="transmembrane region" description="Helical" evidence="2">
    <location>
        <begin position="7"/>
        <end position="25"/>
    </location>
</feature>
<accession>A0A974XDQ7</accession>
<reference evidence="4" key="1">
    <citation type="submission" date="2021-03" db="EMBL/GenBank/DDBJ databases">
        <title>Alkalibacter marinus sp. nov., isolated from tidal flat sediment.</title>
        <authorList>
            <person name="Namirimu T."/>
            <person name="Yang J.-A."/>
            <person name="Yang S.-H."/>
            <person name="Kim Y.-J."/>
            <person name="Kwon K.K."/>
        </authorList>
    </citation>
    <scope>NUCLEOTIDE SEQUENCE</scope>
    <source>
        <strain evidence="4">ES005</strain>
    </source>
</reference>
<evidence type="ECO:0000313" key="4">
    <source>
        <dbReference type="EMBL" id="QSX07949.1"/>
    </source>
</evidence>
<name>A0A974XDQ7_9FIRM</name>
<proteinExistence type="inferred from homology"/>
<keyword evidence="2" id="KW-1133">Transmembrane helix</keyword>
<dbReference type="Proteomes" id="UP000663499">
    <property type="component" value="Chromosome"/>
</dbReference>
<feature type="domain" description="Polysaccharide biosynthesis protein CapD-like" evidence="3">
    <location>
        <begin position="286"/>
        <end position="568"/>
    </location>
</feature>
<dbReference type="SUPFAM" id="SSF51735">
    <property type="entry name" value="NAD(P)-binding Rossmann-fold domains"/>
    <property type="match status" value="1"/>
</dbReference>
<keyword evidence="2" id="KW-0472">Membrane</keyword>
<dbReference type="PANTHER" id="PTHR43318">
    <property type="entry name" value="UDP-N-ACETYLGLUCOSAMINE 4,6-DEHYDRATASE"/>
    <property type="match status" value="1"/>
</dbReference>
<sequence>MPRQLKILILIIIDILLVGFSYVAALALRFDFQIPASNWASLKQHIWIFIALQIIVFILGRMYHSLWKYASIRELVQIMVTIGLSNAVVVAYAYLSIDFFQVNYPRSAFLISTIIDIFLVGGVRIAYRVIPAKIRKYRGYENKKRVLIVGAGDAGAMLMKEINNHTELNSKVVAFVDDDVKKKGMRISGAPVVSTSDDIPKVVKKYQIDEIVIAIPSASKGQVQEIVSVCKKTKAKLKILPGIYEIIGGMVKVSHIRDVQIEDLLGREQVRLDMAEIRNFLKYKTVMVTGAGGSIGSELCRQIALFQPKELILLEIYENSVYDLEHELRGTFQDINLKVVIASVRDRKRIEEVMDQCRPEVIFHAAAHKHVPLMENNPKEAVKNNVFGTLNLAQMADRYGVKKFVLISTDKAVNPTNIMGATKRLCEMIVQSIDRESKTEFAAVRFGNVLGSNGSVIPLFKNQIAKGGPVTITHEDIIRYFMSIPEAAQLVLQAGAMAQGGEIFILDMGEPVKIMDLAQDLIRLSGFEPGVDMKIEVTGLRPGEKLYEELLLDEEGISKTIHEKIFVGKPIFTDYSKILAHLDELRIAMDSQNANVKHLVSQIVPTYKVYEEKKMQKV</sequence>
<dbReference type="InterPro" id="IPR036291">
    <property type="entry name" value="NAD(P)-bd_dom_sf"/>
</dbReference>
<feature type="transmembrane region" description="Helical" evidence="2">
    <location>
        <begin position="45"/>
        <end position="63"/>
    </location>
</feature>
<dbReference type="InterPro" id="IPR051203">
    <property type="entry name" value="Polysaccharide_Synthase-Rel"/>
</dbReference>
<dbReference type="SUPFAM" id="SSF53335">
    <property type="entry name" value="S-adenosyl-L-methionine-dependent methyltransferases"/>
    <property type="match status" value="1"/>
</dbReference>
<protein>
    <submittedName>
        <fullName evidence="4">Polysaccharide biosynthesis protein</fullName>
    </submittedName>
</protein>
<feature type="transmembrane region" description="Helical" evidence="2">
    <location>
        <begin position="107"/>
        <end position="127"/>
    </location>
</feature>
<dbReference type="InterPro" id="IPR003869">
    <property type="entry name" value="Polysac_CapD-like"/>
</dbReference>
<comment type="similarity">
    <text evidence="1">Belongs to the polysaccharide synthase family.</text>
</comment>
<organism evidence="4 5">
    <name type="scientific">Alkalibacter rhizosphaerae</name>
    <dbReference type="NCBI Taxonomy" id="2815577"/>
    <lineage>
        <taxon>Bacteria</taxon>
        <taxon>Bacillati</taxon>
        <taxon>Bacillota</taxon>
        <taxon>Clostridia</taxon>
        <taxon>Eubacteriales</taxon>
        <taxon>Eubacteriaceae</taxon>
        <taxon>Alkalibacter</taxon>
    </lineage>
</organism>
<dbReference type="EMBL" id="CP071444">
    <property type="protein sequence ID" value="QSX07949.1"/>
    <property type="molecule type" value="Genomic_DNA"/>
</dbReference>
<keyword evidence="2" id="KW-0812">Transmembrane</keyword>